<sequence>MTDETVDVLIIGSGHSGGMAAKCLTEKGISCLMLNAGPVADARRDTEPKPAYALPFRGFKQPGRLEHVFQSNEFNANTWVDEQEVPYTCDPQQPYNWVRVRLFGGRSLFWSRQSFRLSDYELKGKSHDGFGDDWPISLSDLAPYYSRVEAIFRVRGHADGLPQYPDGNFVPDNSSWTGCMQRFVDAGKKMGVPVCKPRSSEGVDGLASSVNLLLPDAFATGKLRAIPNVVVRELRVDPKTGLVSEAHFVDRLSRREMSVKARVVVLAAGTLESTRLLLNSKIGNSSGVMGHYLIDQVYGPGIVCSVPEARDGRATPELMGGAALIPRFRNLDTKAKNFIRGYALNVFSSAHPMDPRNFAAYGAELQKKLDSYSGSGFSTGIMGEVLAHYEHQVSIDKNVVDAWNIPVLHIDTKYTDNEFNMARDAVDTSIELAEAAGFEVLSKNYDPNPPGYSIHELGTCRMGDDPKTSVLNKWNQSHDIKNLVVVDGSCFVSGGWQNPTMTILSLAMRASEHLAEQMRQGNV</sequence>
<dbReference type="EMBL" id="QVQT01000004">
    <property type="protein sequence ID" value="RFU16449.1"/>
    <property type="molecule type" value="Genomic_DNA"/>
</dbReference>
<dbReference type="OrthoDB" id="9787779at2"/>
<accession>A0A372INW8</accession>
<proteinExistence type="inferred from homology"/>
<evidence type="ECO:0000256" key="1">
    <source>
        <dbReference type="ARBA" id="ARBA00001974"/>
    </source>
</evidence>
<evidence type="ECO:0000256" key="2">
    <source>
        <dbReference type="ARBA" id="ARBA00010790"/>
    </source>
</evidence>
<evidence type="ECO:0000256" key="5">
    <source>
        <dbReference type="ARBA" id="ARBA00023002"/>
    </source>
</evidence>
<evidence type="ECO:0000313" key="8">
    <source>
        <dbReference type="Proteomes" id="UP000264702"/>
    </source>
</evidence>
<protein>
    <submittedName>
        <fullName evidence="7">GMC family oxidoreductase</fullName>
    </submittedName>
</protein>
<comment type="caution">
    <text evidence="7">The sequence shown here is derived from an EMBL/GenBank/DDBJ whole genome shotgun (WGS) entry which is preliminary data.</text>
</comment>
<keyword evidence="5" id="KW-0560">Oxidoreductase</keyword>
<dbReference type="GO" id="GO:0016614">
    <property type="term" value="F:oxidoreductase activity, acting on CH-OH group of donors"/>
    <property type="evidence" value="ECO:0007669"/>
    <property type="project" value="InterPro"/>
</dbReference>
<keyword evidence="3" id="KW-0285">Flavoprotein</keyword>
<dbReference type="PANTHER" id="PTHR42784:SF1">
    <property type="entry name" value="PYRANOSE 2-OXIDASE"/>
    <property type="match status" value="1"/>
</dbReference>
<dbReference type="Gene3D" id="3.50.50.60">
    <property type="entry name" value="FAD/NAD(P)-binding domain"/>
    <property type="match status" value="2"/>
</dbReference>
<name>A0A372INW8_9BACT</name>
<comment type="similarity">
    <text evidence="2">Belongs to the GMC oxidoreductase family.</text>
</comment>
<evidence type="ECO:0000256" key="4">
    <source>
        <dbReference type="ARBA" id="ARBA00022827"/>
    </source>
</evidence>
<dbReference type="SUPFAM" id="SSF51905">
    <property type="entry name" value="FAD/NAD(P)-binding domain"/>
    <property type="match status" value="1"/>
</dbReference>
<evidence type="ECO:0000313" key="7">
    <source>
        <dbReference type="EMBL" id="RFU16449.1"/>
    </source>
</evidence>
<dbReference type="InterPro" id="IPR036188">
    <property type="entry name" value="FAD/NAD-bd_sf"/>
</dbReference>
<dbReference type="InterPro" id="IPR051473">
    <property type="entry name" value="P2Ox-like"/>
</dbReference>
<dbReference type="Pfam" id="PF05199">
    <property type="entry name" value="GMC_oxred_C"/>
    <property type="match status" value="1"/>
</dbReference>
<dbReference type="PANTHER" id="PTHR42784">
    <property type="entry name" value="PYRANOSE 2-OXIDASE"/>
    <property type="match status" value="1"/>
</dbReference>
<gene>
    <name evidence="7" type="ORF">D0Y96_13815</name>
</gene>
<dbReference type="SUPFAM" id="SSF54373">
    <property type="entry name" value="FAD-linked reductases, C-terminal domain"/>
    <property type="match status" value="1"/>
</dbReference>
<evidence type="ECO:0000256" key="3">
    <source>
        <dbReference type="ARBA" id="ARBA00022630"/>
    </source>
</evidence>
<dbReference type="Proteomes" id="UP000264702">
    <property type="component" value="Unassembled WGS sequence"/>
</dbReference>
<comment type="cofactor">
    <cofactor evidence="1">
        <name>FAD</name>
        <dbReference type="ChEBI" id="CHEBI:57692"/>
    </cofactor>
</comment>
<reference evidence="7 8" key="1">
    <citation type="submission" date="2018-08" db="EMBL/GenBank/DDBJ databases">
        <title>Acidipila sp. 4G-K13, an acidobacterium isolated from forest soil.</title>
        <authorList>
            <person name="Gao Z.-H."/>
            <person name="Qiu L.-H."/>
        </authorList>
    </citation>
    <scope>NUCLEOTIDE SEQUENCE [LARGE SCALE GENOMIC DNA]</scope>
    <source>
        <strain evidence="7 8">4G-K13</strain>
    </source>
</reference>
<dbReference type="InterPro" id="IPR007867">
    <property type="entry name" value="GMC_OxRtase_C"/>
</dbReference>
<keyword evidence="4" id="KW-0274">FAD</keyword>
<keyword evidence="8" id="KW-1185">Reference proteome</keyword>
<dbReference type="RefSeq" id="WP_117300826.1">
    <property type="nucleotide sequence ID" value="NZ_QVQT02000004.1"/>
</dbReference>
<evidence type="ECO:0000259" key="6">
    <source>
        <dbReference type="Pfam" id="PF05199"/>
    </source>
</evidence>
<feature type="domain" description="Glucose-methanol-choline oxidoreductase C-terminal" evidence="6">
    <location>
        <begin position="393"/>
        <end position="507"/>
    </location>
</feature>
<organism evidence="7 8">
    <name type="scientific">Paracidobacterium acidisoli</name>
    <dbReference type="NCBI Taxonomy" id="2303751"/>
    <lineage>
        <taxon>Bacteria</taxon>
        <taxon>Pseudomonadati</taxon>
        <taxon>Acidobacteriota</taxon>
        <taxon>Terriglobia</taxon>
        <taxon>Terriglobales</taxon>
        <taxon>Acidobacteriaceae</taxon>
        <taxon>Paracidobacterium</taxon>
    </lineage>
</organism>
<dbReference type="AlphaFoldDB" id="A0A372INW8"/>